<dbReference type="GO" id="GO:0005737">
    <property type="term" value="C:cytoplasm"/>
    <property type="evidence" value="ECO:0007669"/>
    <property type="project" value="TreeGrafter"/>
</dbReference>
<dbReference type="Proteomes" id="UP000308230">
    <property type="component" value="Unassembled WGS sequence"/>
</dbReference>
<dbReference type="InterPro" id="IPR000182">
    <property type="entry name" value="GNAT_dom"/>
</dbReference>
<dbReference type="Gene3D" id="3.40.630.30">
    <property type="match status" value="1"/>
</dbReference>
<keyword evidence="3" id="KW-1185">Reference proteome</keyword>
<evidence type="ECO:0000313" key="3">
    <source>
        <dbReference type="Proteomes" id="UP000308230"/>
    </source>
</evidence>
<dbReference type="OrthoDB" id="9811523at2"/>
<dbReference type="Pfam" id="PF13302">
    <property type="entry name" value="Acetyltransf_3"/>
    <property type="match status" value="1"/>
</dbReference>
<dbReference type="PANTHER" id="PTHR43792:SF9">
    <property type="entry name" value="RIBOSOMAL-PROTEIN-ALANINE ACETYLTRANSFERASE"/>
    <property type="match status" value="1"/>
</dbReference>
<dbReference type="SUPFAM" id="SSF55729">
    <property type="entry name" value="Acyl-CoA N-acyltransferases (Nat)"/>
    <property type="match status" value="1"/>
</dbReference>
<dbReference type="InterPro" id="IPR016181">
    <property type="entry name" value="Acyl_CoA_acyltransferase"/>
</dbReference>
<accession>A0A5R9F945</accession>
<dbReference type="RefSeq" id="WP_138124314.1">
    <property type="nucleotide sequence ID" value="NZ_SWLG01000004.1"/>
</dbReference>
<keyword evidence="2" id="KW-0808">Transferase</keyword>
<evidence type="ECO:0000259" key="1">
    <source>
        <dbReference type="PROSITE" id="PS51186"/>
    </source>
</evidence>
<dbReference type="EMBL" id="SWLG01000004">
    <property type="protein sequence ID" value="TLS38138.1"/>
    <property type="molecule type" value="Genomic_DNA"/>
</dbReference>
<dbReference type="GO" id="GO:0008999">
    <property type="term" value="F:protein-N-terminal-alanine acetyltransferase activity"/>
    <property type="evidence" value="ECO:0007669"/>
    <property type="project" value="TreeGrafter"/>
</dbReference>
<organism evidence="2 3">
    <name type="scientific">Exobacillus caeni</name>
    <dbReference type="NCBI Taxonomy" id="2574798"/>
    <lineage>
        <taxon>Bacteria</taxon>
        <taxon>Bacillati</taxon>
        <taxon>Bacillota</taxon>
        <taxon>Bacilli</taxon>
        <taxon>Bacillales</taxon>
        <taxon>Guptibacillaceae</taxon>
        <taxon>Exobacillus</taxon>
    </lineage>
</organism>
<protein>
    <submittedName>
        <fullName evidence="2">GNAT family N-acetyltransferase</fullName>
    </submittedName>
</protein>
<reference evidence="2 3" key="1">
    <citation type="submission" date="2019-04" db="EMBL/GenBank/DDBJ databases">
        <title>Bacillus caeni sp. nov., a bacterium isolated from mangrove sediment.</title>
        <authorList>
            <person name="Huang H."/>
            <person name="Mo K."/>
            <person name="Hu Y."/>
        </authorList>
    </citation>
    <scope>NUCLEOTIDE SEQUENCE [LARGE SCALE GENOMIC DNA]</scope>
    <source>
        <strain evidence="2 3">HB172195</strain>
    </source>
</reference>
<dbReference type="AlphaFoldDB" id="A0A5R9F945"/>
<dbReference type="InterPro" id="IPR051531">
    <property type="entry name" value="N-acetyltransferase"/>
</dbReference>
<sequence length="184" mass="21380">MTTILSFTTLETPRLLLREINQGDLPEIFNIFSDKETLRYYGMEPFETEEEAEQLINAFRKGFEENQAIRWGIILKETNNLIGTIGFHNWSKRSFRAEVGYELSSNTLRKGIMTEALNKVIPYAYNEMGLNRIGATVAPENMASRKLLAKFSFREEGLLQDYGYSNGKFFDLMMHALLKRDWNK</sequence>
<comment type="caution">
    <text evidence="2">The sequence shown here is derived from an EMBL/GenBank/DDBJ whole genome shotgun (WGS) entry which is preliminary data.</text>
</comment>
<dbReference type="PROSITE" id="PS51186">
    <property type="entry name" value="GNAT"/>
    <property type="match status" value="1"/>
</dbReference>
<dbReference type="PANTHER" id="PTHR43792">
    <property type="entry name" value="GNAT FAMILY, PUTATIVE (AFU_ORTHOLOGUE AFUA_3G00765)-RELATED-RELATED"/>
    <property type="match status" value="1"/>
</dbReference>
<evidence type="ECO:0000313" key="2">
    <source>
        <dbReference type="EMBL" id="TLS38138.1"/>
    </source>
</evidence>
<gene>
    <name evidence="2" type="ORF">FCL54_06250</name>
</gene>
<name>A0A5R9F945_9BACL</name>
<feature type="domain" description="N-acetyltransferase" evidence="1">
    <location>
        <begin position="15"/>
        <end position="179"/>
    </location>
</feature>
<proteinExistence type="predicted"/>